<dbReference type="Gene3D" id="3.10.580.10">
    <property type="entry name" value="CBS-domain"/>
    <property type="match status" value="1"/>
</dbReference>
<gene>
    <name evidence="4" type="ORF">ACFOSS_00700</name>
</gene>
<dbReference type="CDD" id="cd04584">
    <property type="entry name" value="CBS_pair_AcuB_like"/>
    <property type="match status" value="1"/>
</dbReference>
<dbReference type="SUPFAM" id="SSF54631">
    <property type="entry name" value="CBS-domain pair"/>
    <property type="match status" value="1"/>
</dbReference>
<reference evidence="5" key="1">
    <citation type="journal article" date="2019" name="Int. J. Syst. Evol. Microbiol.">
        <title>The Global Catalogue of Microorganisms (GCM) 10K type strain sequencing project: providing services to taxonomists for standard genome sequencing and annotation.</title>
        <authorList>
            <consortium name="The Broad Institute Genomics Platform"/>
            <consortium name="The Broad Institute Genome Sequencing Center for Infectious Disease"/>
            <person name="Wu L."/>
            <person name="Ma J."/>
        </authorList>
    </citation>
    <scope>NUCLEOTIDE SEQUENCE [LARGE SCALE GENOMIC DNA]</scope>
    <source>
        <strain evidence="5">CCUG 54939</strain>
    </source>
</reference>
<organism evidence="4 5">
    <name type="scientific">Pseudaeromonas sharmana</name>
    <dbReference type="NCBI Taxonomy" id="328412"/>
    <lineage>
        <taxon>Bacteria</taxon>
        <taxon>Pseudomonadati</taxon>
        <taxon>Pseudomonadota</taxon>
        <taxon>Gammaproteobacteria</taxon>
        <taxon>Aeromonadales</taxon>
        <taxon>Aeromonadaceae</taxon>
        <taxon>Pseudaeromonas</taxon>
    </lineage>
</organism>
<protein>
    <submittedName>
        <fullName evidence="4">CBS domain-containing protein</fullName>
    </submittedName>
</protein>
<keyword evidence="5" id="KW-1185">Reference proteome</keyword>
<dbReference type="InterPro" id="IPR046342">
    <property type="entry name" value="CBS_dom_sf"/>
</dbReference>
<accession>A0ABV8CIC7</accession>
<evidence type="ECO:0000256" key="1">
    <source>
        <dbReference type="ARBA" id="ARBA00023122"/>
    </source>
</evidence>
<dbReference type="SMART" id="SM00116">
    <property type="entry name" value="CBS"/>
    <property type="match status" value="2"/>
</dbReference>
<keyword evidence="1 2" id="KW-0129">CBS domain</keyword>
<evidence type="ECO:0000259" key="3">
    <source>
        <dbReference type="PROSITE" id="PS51371"/>
    </source>
</evidence>
<feature type="domain" description="CBS" evidence="3">
    <location>
        <begin position="82"/>
        <end position="135"/>
    </location>
</feature>
<dbReference type="PANTHER" id="PTHR43080:SF2">
    <property type="entry name" value="CBS DOMAIN-CONTAINING PROTEIN"/>
    <property type="match status" value="1"/>
</dbReference>
<evidence type="ECO:0000313" key="4">
    <source>
        <dbReference type="EMBL" id="MFC3911986.1"/>
    </source>
</evidence>
<proteinExistence type="predicted"/>
<dbReference type="RefSeq" id="WP_377149884.1">
    <property type="nucleotide sequence ID" value="NZ_JBHSAF010000001.1"/>
</dbReference>
<dbReference type="PROSITE" id="PS51371">
    <property type="entry name" value="CBS"/>
    <property type="match status" value="2"/>
</dbReference>
<sequence>MRVAEIMKVRVATIEMDDALETVRELFSQAPFHHLLVVDETGQLVGILSDKDLFKALSPYLDSLAENQRDRDTLARRVHQVMTRQPVTVNPQLSVQDAARLMLEQGVSCLPVLENGQISGILTWRDLLRACVDNR</sequence>
<dbReference type="EMBL" id="JBHSAF010000001">
    <property type="protein sequence ID" value="MFC3911986.1"/>
    <property type="molecule type" value="Genomic_DNA"/>
</dbReference>
<dbReference type="Pfam" id="PF00571">
    <property type="entry name" value="CBS"/>
    <property type="match status" value="2"/>
</dbReference>
<dbReference type="Proteomes" id="UP001595692">
    <property type="component" value="Unassembled WGS sequence"/>
</dbReference>
<dbReference type="InterPro" id="IPR051257">
    <property type="entry name" value="Diverse_CBS-Domain"/>
</dbReference>
<dbReference type="InterPro" id="IPR000644">
    <property type="entry name" value="CBS_dom"/>
</dbReference>
<evidence type="ECO:0000256" key="2">
    <source>
        <dbReference type="PROSITE-ProRule" id="PRU00703"/>
    </source>
</evidence>
<evidence type="ECO:0000313" key="5">
    <source>
        <dbReference type="Proteomes" id="UP001595692"/>
    </source>
</evidence>
<feature type="domain" description="CBS" evidence="3">
    <location>
        <begin position="7"/>
        <end position="66"/>
    </location>
</feature>
<dbReference type="PANTHER" id="PTHR43080">
    <property type="entry name" value="CBS DOMAIN-CONTAINING PROTEIN CBSX3, MITOCHONDRIAL"/>
    <property type="match status" value="1"/>
</dbReference>
<comment type="caution">
    <text evidence="4">The sequence shown here is derived from an EMBL/GenBank/DDBJ whole genome shotgun (WGS) entry which is preliminary data.</text>
</comment>
<name>A0ABV8CIC7_9GAMM</name>